<dbReference type="InterPro" id="IPR011993">
    <property type="entry name" value="PH-like_dom_sf"/>
</dbReference>
<name>A0A0L6V732_9BASI</name>
<feature type="compositionally biased region" description="Low complexity" evidence="1">
    <location>
        <begin position="476"/>
        <end position="494"/>
    </location>
</feature>
<evidence type="ECO:0000259" key="2">
    <source>
        <dbReference type="PROSITE" id="PS50196"/>
    </source>
</evidence>
<feature type="compositionally biased region" description="Low complexity" evidence="1">
    <location>
        <begin position="299"/>
        <end position="311"/>
    </location>
</feature>
<feature type="compositionally biased region" description="Low complexity" evidence="1">
    <location>
        <begin position="390"/>
        <end position="421"/>
    </location>
</feature>
<dbReference type="Pfam" id="PF00638">
    <property type="entry name" value="Ran_BP1"/>
    <property type="match status" value="1"/>
</dbReference>
<dbReference type="AlphaFoldDB" id="A0A0L6V732"/>
<feature type="compositionally biased region" description="Polar residues" evidence="1">
    <location>
        <begin position="236"/>
        <end position="272"/>
    </location>
</feature>
<gene>
    <name evidence="3" type="ORF">VP01_2372g4</name>
</gene>
<dbReference type="EMBL" id="LAVV01007250">
    <property type="protein sequence ID" value="KNZ56578.1"/>
    <property type="molecule type" value="Genomic_DNA"/>
</dbReference>
<evidence type="ECO:0000256" key="1">
    <source>
        <dbReference type="SAM" id="MobiDB-lite"/>
    </source>
</evidence>
<dbReference type="InterPro" id="IPR000156">
    <property type="entry name" value="Ran_bind_dom"/>
</dbReference>
<reference evidence="3 4" key="1">
    <citation type="submission" date="2015-08" db="EMBL/GenBank/DDBJ databases">
        <title>Next Generation Sequencing and Analysis of the Genome of Puccinia sorghi L Schw, the Causal Agent of Maize Common Rust.</title>
        <authorList>
            <person name="Rochi L."/>
            <person name="Burguener G."/>
            <person name="Darino M."/>
            <person name="Turjanski A."/>
            <person name="Kreff E."/>
            <person name="Dieguez M.J."/>
            <person name="Sacco F."/>
        </authorList>
    </citation>
    <scope>NUCLEOTIDE SEQUENCE [LARGE SCALE GENOMIC DNA]</scope>
    <source>
        <strain evidence="3 4">RO10H11247</strain>
    </source>
</reference>
<feature type="compositionally biased region" description="Polar residues" evidence="1">
    <location>
        <begin position="158"/>
        <end position="187"/>
    </location>
</feature>
<dbReference type="PANTHER" id="PTHR38697">
    <property type="entry name" value="NUCLEAR PORE COMPLEX PROTEIN SIMILAR TO S. CEREVISIAE NUP2 (EUROFUNG)"/>
    <property type="match status" value="1"/>
</dbReference>
<dbReference type="PROSITE" id="PS50196">
    <property type="entry name" value="RANBD1"/>
    <property type="match status" value="1"/>
</dbReference>
<dbReference type="Gene3D" id="2.30.29.30">
    <property type="entry name" value="Pleckstrin-homology domain (PH domain)/Phosphotyrosine-binding domain (PTB)"/>
    <property type="match status" value="1"/>
</dbReference>
<evidence type="ECO:0000313" key="4">
    <source>
        <dbReference type="Proteomes" id="UP000037035"/>
    </source>
</evidence>
<organism evidence="3 4">
    <name type="scientific">Puccinia sorghi</name>
    <dbReference type="NCBI Taxonomy" id="27349"/>
    <lineage>
        <taxon>Eukaryota</taxon>
        <taxon>Fungi</taxon>
        <taxon>Dikarya</taxon>
        <taxon>Basidiomycota</taxon>
        <taxon>Pucciniomycotina</taxon>
        <taxon>Pucciniomycetes</taxon>
        <taxon>Pucciniales</taxon>
        <taxon>Pucciniaceae</taxon>
        <taxon>Puccinia</taxon>
    </lineage>
</organism>
<dbReference type="SUPFAM" id="SSF50729">
    <property type="entry name" value="PH domain-like"/>
    <property type="match status" value="1"/>
</dbReference>
<sequence>MVKRQADKQLTDRIRALPKKSGTSTQVSPAPSKFGTVPSLSANSKSVATLFGQASQSTNPTPSFNLFGGSTNFGAAKPTAFSSAPSAMLNPSNSAESYSTQALTTYYASLRGLNLCVLKAFDGLITKDAFMDLSSAFDHVKKTYAQHHQEIEAELERSQPSAIGKTKTSTTDQPNTSATDKTNKSATSEALVQSPFAFAATEAPKEALMNSASSLATNGAQNEAPVKFPFSFPSNTAQNTSSNGSSLSTATETCTSSSPFSASTFGTKESLTGGSGFQRPAVPEPKMQPSSKEVDDHSLSSTSSSTAPAASRPGAFTMAAPMRPSPLRYESKDSLAGSPTTKSSDVPARNATGLAPKTECSKPASSHSSSADTVSQQPKSHEENSTDRPSASFSFSDSKSKSASLFGTTGTSATGTSLFGSPSTSKPFSFASPSTQNPAAQSSSVGFGFGVGGAGNNSPFGSFGSPKAAQATPPKNGFNPVGFSFGSSPPTSSVLTKTPAPLTSETGSRTNNSSSTVDAQPKMDSSSVTAPETSDGTETETGLKVADTNKGEEEEETLFETTGRVYALLDKKQDDGKMQKNWVGWAVCSVKLNRHQKTKRCRMLARSQVNQSILINFFVRPDLKVENRGNSLEVLGFNPEGTQLQAYRIRPSSIPVVEEFIKAIKDVAGSLPES</sequence>
<feature type="region of interest" description="Disordered" evidence="1">
    <location>
        <begin position="1"/>
        <end position="36"/>
    </location>
</feature>
<dbReference type="PANTHER" id="PTHR38697:SF1">
    <property type="entry name" value="NUCLEAR PORE COMPLEX PROTEIN SIMILAR TO S. CEREVISIAE NUP2 (EUROFUNG)"/>
    <property type="match status" value="1"/>
</dbReference>
<feature type="region of interest" description="Disordered" evidence="1">
    <location>
        <begin position="236"/>
        <end position="557"/>
    </location>
</feature>
<feature type="compositionally biased region" description="Polar residues" evidence="1">
    <location>
        <begin position="422"/>
        <end position="441"/>
    </location>
</feature>
<comment type="caution">
    <text evidence="3">The sequence shown here is derived from an EMBL/GenBank/DDBJ whole genome shotgun (WGS) entry which is preliminary data.</text>
</comment>
<proteinExistence type="predicted"/>
<dbReference type="SMART" id="SM00160">
    <property type="entry name" value="RanBD"/>
    <property type="match status" value="1"/>
</dbReference>
<feature type="compositionally biased region" description="Basic and acidic residues" evidence="1">
    <location>
        <begin position="1"/>
        <end position="15"/>
    </location>
</feature>
<accession>A0A0L6V732</accession>
<dbReference type="Proteomes" id="UP000037035">
    <property type="component" value="Unassembled WGS sequence"/>
</dbReference>
<dbReference type="STRING" id="27349.A0A0L6V732"/>
<dbReference type="InterPro" id="IPR053074">
    <property type="entry name" value="NPC_Nucleoporin"/>
</dbReference>
<feature type="compositionally biased region" description="Polar residues" evidence="1">
    <location>
        <begin position="501"/>
        <end position="540"/>
    </location>
</feature>
<feature type="compositionally biased region" description="Low complexity" evidence="1">
    <location>
        <begin position="361"/>
        <end position="375"/>
    </location>
</feature>
<evidence type="ECO:0000313" key="3">
    <source>
        <dbReference type="EMBL" id="KNZ56578.1"/>
    </source>
</evidence>
<feature type="domain" description="RanBD1" evidence="2">
    <location>
        <begin position="528"/>
        <end position="626"/>
    </location>
</feature>
<protein>
    <recommendedName>
        <fullName evidence="2">RanBD1 domain-containing protein</fullName>
    </recommendedName>
</protein>
<dbReference type="VEuPathDB" id="FungiDB:VP01_2372g4"/>
<keyword evidence="4" id="KW-1185">Reference proteome</keyword>
<feature type="region of interest" description="Disordered" evidence="1">
    <location>
        <begin position="154"/>
        <end position="187"/>
    </location>
</feature>
<dbReference type="OrthoDB" id="185618at2759"/>